<gene>
    <name evidence="2" type="ORF">M153_8800015029</name>
</gene>
<evidence type="ECO:0000256" key="1">
    <source>
        <dbReference type="SAM" id="MobiDB-lite"/>
    </source>
</evidence>
<sequence>MPQMTDSDYSAIRATEHRGKNLSKTNNKFKVSFRSPHSWNANSLRARQ</sequence>
<feature type="region of interest" description="Disordered" evidence="1">
    <location>
        <begin position="1"/>
        <end position="29"/>
    </location>
</feature>
<proteinExistence type="predicted"/>
<evidence type="ECO:0000313" key="2">
    <source>
        <dbReference type="EMBL" id="KRH94955.1"/>
    </source>
</evidence>
<dbReference type="EMBL" id="LGUB01000014">
    <property type="protein sequence ID" value="KRH94955.1"/>
    <property type="molecule type" value="Genomic_DNA"/>
</dbReference>
<keyword evidence="3" id="KW-1185">Reference proteome</keyword>
<evidence type="ECO:0000313" key="3">
    <source>
        <dbReference type="Proteomes" id="UP000051530"/>
    </source>
</evidence>
<protein>
    <submittedName>
        <fullName evidence="2">Uncharacterized protein</fullName>
    </submittedName>
</protein>
<dbReference type="VEuPathDB" id="MicrosporidiaDB:M153_8800015029"/>
<organism evidence="2 3">
    <name type="scientific">Pseudoloma neurophilia</name>
    <dbReference type="NCBI Taxonomy" id="146866"/>
    <lineage>
        <taxon>Eukaryota</taxon>
        <taxon>Fungi</taxon>
        <taxon>Fungi incertae sedis</taxon>
        <taxon>Microsporidia</taxon>
        <taxon>Pseudoloma</taxon>
    </lineage>
</organism>
<name>A0A0R0M9I6_9MICR</name>
<dbReference type="AlphaFoldDB" id="A0A0R0M9I6"/>
<accession>A0A0R0M9I6</accession>
<comment type="caution">
    <text evidence="2">The sequence shown here is derived from an EMBL/GenBank/DDBJ whole genome shotgun (WGS) entry which is preliminary data.</text>
</comment>
<dbReference type="Proteomes" id="UP000051530">
    <property type="component" value="Unassembled WGS sequence"/>
</dbReference>
<reference evidence="2 3" key="1">
    <citation type="submission" date="2015-07" db="EMBL/GenBank/DDBJ databases">
        <title>The genome of Pseudoloma neurophilia, a relevant intracellular parasite of the zebrafish.</title>
        <authorList>
            <person name="Ndikumana S."/>
            <person name="Pelin A."/>
            <person name="Sanders J."/>
            <person name="Corradi N."/>
        </authorList>
    </citation>
    <scope>NUCLEOTIDE SEQUENCE [LARGE SCALE GENOMIC DNA]</scope>
    <source>
        <strain evidence="2 3">MK1</strain>
    </source>
</reference>